<keyword evidence="4 7" id="KW-0238">DNA-binding</keyword>
<dbReference type="InterPro" id="IPR036388">
    <property type="entry name" value="WH-like_DNA-bd_sf"/>
</dbReference>
<dbReference type="GO" id="GO:0032993">
    <property type="term" value="C:protein-DNA complex"/>
    <property type="evidence" value="ECO:0007669"/>
    <property type="project" value="TreeGrafter"/>
</dbReference>
<evidence type="ECO:0000256" key="7">
    <source>
        <dbReference type="PROSITE-ProRule" id="PRU01091"/>
    </source>
</evidence>
<evidence type="ECO:0000313" key="10">
    <source>
        <dbReference type="EMBL" id="OAI14702.1"/>
    </source>
</evidence>
<dbReference type="EMBL" id="LUUK01000197">
    <property type="protein sequence ID" value="OAI14702.1"/>
    <property type="molecule type" value="Genomic_DNA"/>
</dbReference>
<keyword evidence="3" id="KW-0805">Transcription regulation</keyword>
<dbReference type="InterPro" id="IPR001867">
    <property type="entry name" value="OmpR/PhoB-type_DNA-bd"/>
</dbReference>
<dbReference type="Pfam" id="PF00486">
    <property type="entry name" value="Trans_reg_C"/>
    <property type="match status" value="1"/>
</dbReference>
<evidence type="ECO:0000256" key="1">
    <source>
        <dbReference type="ARBA" id="ARBA00022553"/>
    </source>
</evidence>
<feature type="domain" description="OmpR/PhoB-type" evidence="9">
    <location>
        <begin position="124"/>
        <end position="219"/>
    </location>
</feature>
<dbReference type="PROSITE" id="PS50110">
    <property type="entry name" value="RESPONSE_REGULATORY"/>
    <property type="match status" value="1"/>
</dbReference>
<dbReference type="SUPFAM" id="SSF46894">
    <property type="entry name" value="C-terminal effector domain of the bipartite response regulators"/>
    <property type="match status" value="1"/>
</dbReference>
<dbReference type="AlphaFoldDB" id="A0A177N9Z3"/>
<reference evidence="11" key="1">
    <citation type="submission" date="2016-03" db="EMBL/GenBank/DDBJ databases">
        <authorList>
            <person name="Heylen K."/>
            <person name="De Vos P."/>
            <person name="Vekeman B."/>
        </authorList>
    </citation>
    <scope>NUCLEOTIDE SEQUENCE [LARGE SCALE GENOMIC DNA]</scope>
    <source>
        <strain evidence="11">R-45383</strain>
    </source>
</reference>
<dbReference type="GO" id="GO:0006355">
    <property type="term" value="P:regulation of DNA-templated transcription"/>
    <property type="evidence" value="ECO:0007669"/>
    <property type="project" value="InterPro"/>
</dbReference>
<evidence type="ECO:0000313" key="11">
    <source>
        <dbReference type="Proteomes" id="UP000077628"/>
    </source>
</evidence>
<dbReference type="Proteomes" id="UP000077628">
    <property type="component" value="Unassembled WGS sequence"/>
</dbReference>
<sequence>MKLLLVEDDVALAAPLKMDLERAGYVVDTAADGEHGEFLGATEDYDAAILDLGLPKLAGLDVLKRWRDAGNTTPVIVLTARDAWYEKVDGFKAGADDYLGKPFHPQELLVRLQAILKRVHRHNQFTLQVLGVLLDEDEQTAAVNGGEAYPLTAIEFRLLRYFMMNAGKVLTKSQLGEHIYSESDEPDSNVIEVYVKRLRKIVGSDLIQTRRGQGYVFGSRP</sequence>
<protein>
    <submittedName>
        <fullName evidence="10">DNA-binding response regulator</fullName>
    </submittedName>
</protein>
<dbReference type="Gene3D" id="6.10.250.690">
    <property type="match status" value="1"/>
</dbReference>
<dbReference type="GO" id="GO:0005829">
    <property type="term" value="C:cytosol"/>
    <property type="evidence" value="ECO:0007669"/>
    <property type="project" value="TreeGrafter"/>
</dbReference>
<comment type="caution">
    <text evidence="10">The sequence shown here is derived from an EMBL/GenBank/DDBJ whole genome shotgun (WGS) entry which is preliminary data.</text>
</comment>
<dbReference type="Gene3D" id="3.40.50.2300">
    <property type="match status" value="1"/>
</dbReference>
<evidence type="ECO:0000256" key="6">
    <source>
        <dbReference type="PROSITE-ProRule" id="PRU00169"/>
    </source>
</evidence>
<keyword evidence="1 6" id="KW-0597">Phosphoprotein</keyword>
<dbReference type="SUPFAM" id="SSF52172">
    <property type="entry name" value="CheY-like"/>
    <property type="match status" value="1"/>
</dbReference>
<evidence type="ECO:0000256" key="3">
    <source>
        <dbReference type="ARBA" id="ARBA00023015"/>
    </source>
</evidence>
<organism evidence="10 11">
    <name type="scientific">Methylomonas koyamae</name>
    <dbReference type="NCBI Taxonomy" id="702114"/>
    <lineage>
        <taxon>Bacteria</taxon>
        <taxon>Pseudomonadati</taxon>
        <taxon>Pseudomonadota</taxon>
        <taxon>Gammaproteobacteria</taxon>
        <taxon>Methylococcales</taxon>
        <taxon>Methylococcaceae</taxon>
        <taxon>Methylomonas</taxon>
    </lineage>
</organism>
<evidence type="ECO:0000259" key="8">
    <source>
        <dbReference type="PROSITE" id="PS50110"/>
    </source>
</evidence>
<accession>A0A177N9Z3</accession>
<dbReference type="PANTHER" id="PTHR48111">
    <property type="entry name" value="REGULATOR OF RPOS"/>
    <property type="match status" value="1"/>
</dbReference>
<evidence type="ECO:0000256" key="5">
    <source>
        <dbReference type="ARBA" id="ARBA00023163"/>
    </source>
</evidence>
<dbReference type="STRING" id="702114.A1355_12135"/>
<dbReference type="SMART" id="SM00862">
    <property type="entry name" value="Trans_reg_C"/>
    <property type="match status" value="1"/>
</dbReference>
<gene>
    <name evidence="10" type="ORF">A1355_12135</name>
</gene>
<dbReference type="GO" id="GO:0000976">
    <property type="term" value="F:transcription cis-regulatory region binding"/>
    <property type="evidence" value="ECO:0007669"/>
    <property type="project" value="TreeGrafter"/>
</dbReference>
<dbReference type="InterPro" id="IPR011006">
    <property type="entry name" value="CheY-like_superfamily"/>
</dbReference>
<dbReference type="CDD" id="cd19934">
    <property type="entry name" value="REC_OmpR_EcPhoP-like"/>
    <property type="match status" value="1"/>
</dbReference>
<feature type="DNA-binding region" description="OmpR/PhoB-type" evidence="7">
    <location>
        <begin position="124"/>
        <end position="219"/>
    </location>
</feature>
<dbReference type="OrthoDB" id="9802426at2"/>
<evidence type="ECO:0000256" key="4">
    <source>
        <dbReference type="ARBA" id="ARBA00023125"/>
    </source>
</evidence>
<keyword evidence="2" id="KW-0902">Two-component regulatory system</keyword>
<dbReference type="InterPro" id="IPR001789">
    <property type="entry name" value="Sig_transdc_resp-reg_receiver"/>
</dbReference>
<dbReference type="PANTHER" id="PTHR48111:SF37">
    <property type="entry name" value="RESPONSE REGULATOR PROTEIN CARR"/>
    <property type="match status" value="1"/>
</dbReference>
<dbReference type="PROSITE" id="PS51755">
    <property type="entry name" value="OMPR_PHOB"/>
    <property type="match status" value="1"/>
</dbReference>
<feature type="domain" description="Response regulatory" evidence="8">
    <location>
        <begin position="2"/>
        <end position="116"/>
    </location>
</feature>
<dbReference type="GO" id="GO:0000156">
    <property type="term" value="F:phosphorelay response regulator activity"/>
    <property type="evidence" value="ECO:0007669"/>
    <property type="project" value="TreeGrafter"/>
</dbReference>
<dbReference type="SMART" id="SM00448">
    <property type="entry name" value="REC"/>
    <property type="match status" value="1"/>
</dbReference>
<dbReference type="InterPro" id="IPR016032">
    <property type="entry name" value="Sig_transdc_resp-reg_C-effctor"/>
</dbReference>
<dbReference type="Pfam" id="PF00072">
    <property type="entry name" value="Response_reg"/>
    <property type="match status" value="1"/>
</dbReference>
<evidence type="ECO:0000259" key="9">
    <source>
        <dbReference type="PROSITE" id="PS51755"/>
    </source>
</evidence>
<evidence type="ECO:0000256" key="2">
    <source>
        <dbReference type="ARBA" id="ARBA00023012"/>
    </source>
</evidence>
<keyword evidence="5" id="KW-0804">Transcription</keyword>
<keyword evidence="11" id="KW-1185">Reference proteome</keyword>
<dbReference type="FunFam" id="3.40.50.2300:FF:000002">
    <property type="entry name" value="DNA-binding response regulator PhoP"/>
    <property type="match status" value="1"/>
</dbReference>
<feature type="modified residue" description="4-aspartylphosphate" evidence="6">
    <location>
        <position position="51"/>
    </location>
</feature>
<dbReference type="CDD" id="cd00383">
    <property type="entry name" value="trans_reg_C"/>
    <property type="match status" value="1"/>
</dbReference>
<name>A0A177N9Z3_9GAMM</name>
<dbReference type="Gene3D" id="1.10.10.10">
    <property type="entry name" value="Winged helix-like DNA-binding domain superfamily/Winged helix DNA-binding domain"/>
    <property type="match status" value="1"/>
</dbReference>
<dbReference type="RefSeq" id="WP_064030918.1">
    <property type="nucleotide sequence ID" value="NZ_LUUK01000197.1"/>
</dbReference>
<proteinExistence type="predicted"/>
<dbReference type="InterPro" id="IPR039420">
    <property type="entry name" value="WalR-like"/>
</dbReference>